<dbReference type="InterPro" id="IPR010836">
    <property type="entry name" value="SapC"/>
</dbReference>
<dbReference type="Pfam" id="PF07277">
    <property type="entry name" value="SapC"/>
    <property type="match status" value="1"/>
</dbReference>
<evidence type="ECO:0000313" key="2">
    <source>
        <dbReference type="Proteomes" id="UP000502065"/>
    </source>
</evidence>
<dbReference type="RefSeq" id="WP_129095379.1">
    <property type="nucleotide sequence ID" value="NZ_CBCSAE010000002.1"/>
</dbReference>
<keyword evidence="2" id="KW-1185">Reference proteome</keyword>
<proteinExistence type="predicted"/>
<name>A0AAE7B1I2_9BACT</name>
<organism evidence="1 2">
    <name type="scientific">Arcobacter aquimarinus</name>
    <dbReference type="NCBI Taxonomy" id="1315211"/>
    <lineage>
        <taxon>Bacteria</taxon>
        <taxon>Pseudomonadati</taxon>
        <taxon>Campylobacterota</taxon>
        <taxon>Epsilonproteobacteria</taxon>
        <taxon>Campylobacterales</taxon>
        <taxon>Arcobacteraceae</taxon>
        <taxon>Arcobacter</taxon>
    </lineage>
</organism>
<evidence type="ECO:0000313" key="1">
    <source>
        <dbReference type="EMBL" id="QKE25753.1"/>
    </source>
</evidence>
<dbReference type="EMBL" id="CP030944">
    <property type="protein sequence ID" value="QKE25753.1"/>
    <property type="molecule type" value="Genomic_DNA"/>
</dbReference>
<sequence length="232" mass="27388">MYKDLEIVNKIAHKENSIKEVKDFSYTKNLTSAPITVTEFFEACKNYPILFAKDKNNDWFASVMLGFKENENIFVDNKGNWDKLHYVPAFVRRYPFVFVEQNEQQQLLLGVEKEFLSIDKKDEKRKLFDDKDENTEFLNNVLNFLNQYQNDSIATKEFIKQLDEWELLEEKVATIINEKKEQFNINGFYIVNEEKLKHLSKKKKEEICNKNATALITAHLISLSNIQKLGIK</sequence>
<dbReference type="AlphaFoldDB" id="A0AAE7B1I2"/>
<dbReference type="KEGG" id="aaqi:AAQM_0996"/>
<reference evidence="1 2" key="1">
    <citation type="submission" date="2018-07" db="EMBL/GenBank/DDBJ databases">
        <title>Identification of phenol metabolism pathways in Arcobacter.</title>
        <authorList>
            <person name="Miller W.G."/>
            <person name="Yee E."/>
            <person name="Bono J.L."/>
        </authorList>
    </citation>
    <scope>NUCLEOTIDE SEQUENCE [LARGE SCALE GENOMIC DNA]</scope>
    <source>
        <strain evidence="1 2">W63</strain>
    </source>
</reference>
<dbReference type="Proteomes" id="UP000502065">
    <property type="component" value="Chromosome"/>
</dbReference>
<gene>
    <name evidence="1" type="ORF">AAQM_0996</name>
</gene>
<accession>A0AAE7B1I2</accession>
<protein>
    <submittedName>
        <fullName evidence="1">SapC family protein</fullName>
    </submittedName>
</protein>